<organism evidence="4 5">
    <name type="scientific">Mycolicibacillus parakoreensis</name>
    <dbReference type="NCBI Taxonomy" id="1069221"/>
    <lineage>
        <taxon>Bacteria</taxon>
        <taxon>Bacillati</taxon>
        <taxon>Actinomycetota</taxon>
        <taxon>Actinomycetes</taxon>
        <taxon>Mycobacteriales</taxon>
        <taxon>Mycobacteriaceae</taxon>
        <taxon>Mycolicibacillus</taxon>
    </lineage>
</organism>
<protein>
    <submittedName>
        <fullName evidence="4">ATP-binding cassette domain-containing protein</fullName>
    </submittedName>
</protein>
<dbReference type="PANTHER" id="PTHR42794">
    <property type="entry name" value="HEMIN IMPORT ATP-BINDING PROTEIN HMUV"/>
    <property type="match status" value="1"/>
</dbReference>
<dbReference type="InterPro" id="IPR024726">
    <property type="entry name" value="FhuF_C"/>
</dbReference>
<keyword evidence="1" id="KW-0547">Nucleotide-binding</keyword>
<dbReference type="EMBL" id="CP092365">
    <property type="protein sequence ID" value="ULN51985.1"/>
    <property type="molecule type" value="Genomic_DNA"/>
</dbReference>
<evidence type="ECO:0000256" key="2">
    <source>
        <dbReference type="ARBA" id="ARBA00022840"/>
    </source>
</evidence>
<keyword evidence="5" id="KW-1185">Reference proteome</keyword>
<dbReference type="RefSeq" id="WP_240170265.1">
    <property type="nucleotide sequence ID" value="NZ_CP092365.1"/>
</dbReference>
<evidence type="ECO:0000256" key="1">
    <source>
        <dbReference type="ARBA" id="ARBA00022741"/>
    </source>
</evidence>
<dbReference type="PROSITE" id="PS50893">
    <property type="entry name" value="ABC_TRANSPORTER_2"/>
    <property type="match status" value="1"/>
</dbReference>
<dbReference type="CDD" id="cd03214">
    <property type="entry name" value="ABC_Iron-Siderophores_B12_Hemin"/>
    <property type="match status" value="1"/>
</dbReference>
<dbReference type="GO" id="GO:0005524">
    <property type="term" value="F:ATP binding"/>
    <property type="evidence" value="ECO:0007669"/>
    <property type="project" value="UniProtKB-KW"/>
</dbReference>
<evidence type="ECO:0000313" key="4">
    <source>
        <dbReference type="EMBL" id="ULN51985.1"/>
    </source>
</evidence>
<accession>A0ABY3U204</accession>
<evidence type="ECO:0000313" key="5">
    <source>
        <dbReference type="Proteomes" id="UP001055200"/>
    </source>
</evidence>
<name>A0ABY3U204_9MYCO</name>
<dbReference type="SUPFAM" id="SSF52540">
    <property type="entry name" value="P-loop containing nucleoside triphosphate hydrolases"/>
    <property type="match status" value="1"/>
</dbReference>
<reference evidence="4" key="1">
    <citation type="submission" date="2022-08" db="EMBL/GenBank/DDBJ databases">
        <title>Complete genome sequence of 14 non-tuberculosis mycobacteria type-strains.</title>
        <authorList>
            <person name="Igarashi Y."/>
            <person name="Osugi A."/>
            <person name="Mitarai S."/>
        </authorList>
    </citation>
    <scope>NUCLEOTIDE SEQUENCE</scope>
    <source>
        <strain evidence="4">DSM 45575</strain>
    </source>
</reference>
<dbReference type="PANTHER" id="PTHR42794:SF2">
    <property type="entry name" value="ABC TRANSPORTER ATP-BINDING PROTEIN"/>
    <property type="match status" value="1"/>
</dbReference>
<dbReference type="Proteomes" id="UP001055200">
    <property type="component" value="Chromosome"/>
</dbReference>
<feature type="domain" description="ABC transporter" evidence="3">
    <location>
        <begin position="3"/>
        <end position="243"/>
    </location>
</feature>
<dbReference type="Gene3D" id="3.40.50.300">
    <property type="entry name" value="P-loop containing nucleotide triphosphate hydrolases"/>
    <property type="match status" value="1"/>
</dbReference>
<dbReference type="InterPro" id="IPR003439">
    <property type="entry name" value="ABC_transporter-like_ATP-bd"/>
</dbReference>
<dbReference type="InterPro" id="IPR003593">
    <property type="entry name" value="AAA+_ATPase"/>
</dbReference>
<keyword evidence="2 4" id="KW-0067">ATP-binding</keyword>
<gene>
    <name evidence="4" type="ORF">MIU77_14055</name>
</gene>
<proteinExistence type="predicted"/>
<dbReference type="SMART" id="SM00382">
    <property type="entry name" value="AAA"/>
    <property type="match status" value="1"/>
</dbReference>
<evidence type="ECO:0000259" key="3">
    <source>
        <dbReference type="PROSITE" id="PS50893"/>
    </source>
</evidence>
<dbReference type="InterPro" id="IPR027417">
    <property type="entry name" value="P-loop_NTPase"/>
</dbReference>
<dbReference type="Pfam" id="PF00005">
    <property type="entry name" value="ABC_tran"/>
    <property type="match status" value="1"/>
</dbReference>
<sequence length="583" mass="62077">MSITLVDLAVGYRARRRTTTVASGLTATARRGELTVLLGPNGCGKSTLIRTLCGLQPALAGRVLLDDVALTELPGDERARRVGVVLTDRVDPGLLSARELAGLGRIPHLGLSGRLRPADDAVVTWALQAVGAASLADRPAAQLSDGERQRVLTARALAQQPGLLVLDEPTAFLDVPSRAGLVELLRGLAREQDLTVVLSTHDLELALRVADRVWLMHPGGRLIDATPEELILDGRIAALFDGATLRFDPVSGAFLLRHADGGARTAHIEAPEPLGAALERVLAREGWVSVDGRPAEIVVSAADPTSITVHTGPGERLCGTVGELGARLRHLPRRDTRAVSAQQCAPVWPALARVSPYFALSTGEPDGDGWRPVAELYGDTAVLDPLIDGVGERIGPAPRRVAASTFHLGFAARLWSLWLGAAIGHGLVVDLAPELLLFRRDAGGIRLHLRAPRAWRTEHAGDAEAAAPVSAAAVLDTHLRPLAAAVRASEPIAERLLAGNTASALLGAARVLDAHRGEPAPGAAWRWARRVCEEQLSDTVVFTGTGYRRTSCCLFYRTPGGRLCGDCALDRVPTPRRPRRRDR</sequence>
<dbReference type="Pfam" id="PF11575">
    <property type="entry name" value="FhuF_C"/>
    <property type="match status" value="1"/>
</dbReference>